<dbReference type="PANTHER" id="PTHR23429">
    <property type="entry name" value="GLUCOSE-6-PHOSPHATE 1-DEHYDROGENASE G6PD"/>
    <property type="match status" value="1"/>
</dbReference>
<dbReference type="PANTHER" id="PTHR23429:SF0">
    <property type="entry name" value="GLUCOSE-6-PHOSPHATE 1-DEHYDROGENASE"/>
    <property type="match status" value="1"/>
</dbReference>
<comment type="catalytic activity">
    <reaction evidence="6">
        <text>D-glucose 6-phosphate + NADP(+) = 6-phospho-D-glucono-1,5-lactone + NADPH + H(+)</text>
        <dbReference type="Rhea" id="RHEA:15841"/>
        <dbReference type="ChEBI" id="CHEBI:15378"/>
        <dbReference type="ChEBI" id="CHEBI:57783"/>
        <dbReference type="ChEBI" id="CHEBI:57955"/>
        <dbReference type="ChEBI" id="CHEBI:58349"/>
        <dbReference type="ChEBI" id="CHEBI:61548"/>
        <dbReference type="EC" id="1.1.1.49"/>
    </reaction>
    <physiologicalReaction direction="left-to-right" evidence="6">
        <dbReference type="Rhea" id="RHEA:15842"/>
    </physiologicalReaction>
</comment>
<dbReference type="Proteomes" id="UP000280834">
    <property type="component" value="Unassembled WGS sequence"/>
</dbReference>
<dbReference type="Pfam" id="PF02781">
    <property type="entry name" value="G6PD_C"/>
    <property type="match status" value="1"/>
</dbReference>
<gene>
    <name evidence="8" type="ORF">BTMF_LOCUS9852</name>
</gene>
<feature type="domain" description="Glucose-6-phosphate dehydrogenase C-terminal" evidence="7">
    <location>
        <begin position="2"/>
        <end position="44"/>
    </location>
</feature>
<evidence type="ECO:0000313" key="8">
    <source>
        <dbReference type="EMBL" id="VDO33422.1"/>
    </source>
</evidence>
<dbReference type="GO" id="GO:0050661">
    <property type="term" value="F:NADP binding"/>
    <property type="evidence" value="ECO:0007669"/>
    <property type="project" value="InterPro"/>
</dbReference>
<keyword evidence="5" id="KW-0119">Carbohydrate metabolism</keyword>
<protein>
    <recommendedName>
        <fullName evidence="2">glucose-6-phosphate dehydrogenase (NADP(+))</fullName>
        <ecNumber evidence="2">1.1.1.49</ecNumber>
    </recommendedName>
</protein>
<proteinExistence type="predicted"/>
<dbReference type="Gene3D" id="3.30.360.10">
    <property type="entry name" value="Dihydrodipicolinate Reductase, domain 2"/>
    <property type="match status" value="1"/>
</dbReference>
<dbReference type="InterPro" id="IPR022675">
    <property type="entry name" value="G6P_DH_C"/>
</dbReference>
<name>A0A3P7XW00_9BILA</name>
<keyword evidence="3" id="KW-0521">NADP</keyword>
<comment type="pathway">
    <text evidence="1">Carbohydrate degradation; pentose phosphate pathway.</text>
</comment>
<dbReference type="AlphaFoldDB" id="A0A3P7XW00"/>
<dbReference type="GO" id="GO:0005829">
    <property type="term" value="C:cytosol"/>
    <property type="evidence" value="ECO:0007669"/>
    <property type="project" value="TreeGrafter"/>
</dbReference>
<dbReference type="EMBL" id="UZAG01017201">
    <property type="protein sequence ID" value="VDO33422.1"/>
    <property type="molecule type" value="Genomic_DNA"/>
</dbReference>
<accession>A0A3P7XW00</accession>
<evidence type="ECO:0000256" key="1">
    <source>
        <dbReference type="ARBA" id="ARBA00004959"/>
    </source>
</evidence>
<evidence type="ECO:0000256" key="3">
    <source>
        <dbReference type="ARBA" id="ARBA00022857"/>
    </source>
</evidence>
<dbReference type="GO" id="GO:0004345">
    <property type="term" value="F:glucose-6-phosphate dehydrogenase activity"/>
    <property type="evidence" value="ECO:0007669"/>
    <property type="project" value="UniProtKB-EC"/>
</dbReference>
<keyword evidence="4" id="KW-0560">Oxidoreductase</keyword>
<keyword evidence="9" id="KW-1185">Reference proteome</keyword>
<sequence length="58" mass="6821">MEQSWRIFTPLLKQIEKEKSKPAKYVFGSRGPAEADEMMIKHGFVFSGTYKWIPNTER</sequence>
<organism evidence="8 9">
    <name type="scientific">Brugia timori</name>
    <dbReference type="NCBI Taxonomy" id="42155"/>
    <lineage>
        <taxon>Eukaryota</taxon>
        <taxon>Metazoa</taxon>
        <taxon>Ecdysozoa</taxon>
        <taxon>Nematoda</taxon>
        <taxon>Chromadorea</taxon>
        <taxon>Rhabditida</taxon>
        <taxon>Spirurina</taxon>
        <taxon>Spiruromorpha</taxon>
        <taxon>Filarioidea</taxon>
        <taxon>Onchocercidae</taxon>
        <taxon>Brugia</taxon>
    </lineage>
</organism>
<dbReference type="InterPro" id="IPR001282">
    <property type="entry name" value="G6P_DH"/>
</dbReference>
<evidence type="ECO:0000313" key="9">
    <source>
        <dbReference type="Proteomes" id="UP000280834"/>
    </source>
</evidence>
<dbReference type="GO" id="GO:0009051">
    <property type="term" value="P:pentose-phosphate shunt, oxidative branch"/>
    <property type="evidence" value="ECO:0007669"/>
    <property type="project" value="TreeGrafter"/>
</dbReference>
<dbReference type="EC" id="1.1.1.49" evidence="2"/>
<dbReference type="SUPFAM" id="SSF55347">
    <property type="entry name" value="Glyceraldehyde-3-phosphate dehydrogenase-like, C-terminal domain"/>
    <property type="match status" value="1"/>
</dbReference>
<evidence type="ECO:0000256" key="5">
    <source>
        <dbReference type="ARBA" id="ARBA00023277"/>
    </source>
</evidence>
<evidence type="ECO:0000256" key="6">
    <source>
        <dbReference type="ARBA" id="ARBA00047696"/>
    </source>
</evidence>
<evidence type="ECO:0000256" key="2">
    <source>
        <dbReference type="ARBA" id="ARBA00013019"/>
    </source>
</evidence>
<dbReference type="GO" id="GO:0006006">
    <property type="term" value="P:glucose metabolic process"/>
    <property type="evidence" value="ECO:0007669"/>
    <property type="project" value="InterPro"/>
</dbReference>
<evidence type="ECO:0000259" key="7">
    <source>
        <dbReference type="Pfam" id="PF02781"/>
    </source>
</evidence>
<reference evidence="8 9" key="1">
    <citation type="submission" date="2018-11" db="EMBL/GenBank/DDBJ databases">
        <authorList>
            <consortium name="Pathogen Informatics"/>
        </authorList>
    </citation>
    <scope>NUCLEOTIDE SEQUENCE [LARGE SCALE GENOMIC DNA]</scope>
</reference>
<evidence type="ECO:0000256" key="4">
    <source>
        <dbReference type="ARBA" id="ARBA00023002"/>
    </source>
</evidence>